<evidence type="ECO:0000256" key="1">
    <source>
        <dbReference type="SAM" id="Phobius"/>
    </source>
</evidence>
<gene>
    <name evidence="2" type="ORF">BN946_scf185022.g4</name>
</gene>
<dbReference type="STRING" id="5643.A0A060SRL7"/>
<dbReference type="Gene3D" id="3.40.50.11350">
    <property type="match status" value="1"/>
</dbReference>
<protein>
    <submittedName>
        <fullName evidence="2">Uncharacterized protein</fullName>
    </submittedName>
</protein>
<proteinExistence type="predicted"/>
<dbReference type="CDD" id="cd11296">
    <property type="entry name" value="O-FucT_like"/>
    <property type="match status" value="1"/>
</dbReference>
<organism evidence="2 3">
    <name type="scientific">Pycnoporus cinnabarinus</name>
    <name type="common">Cinnabar-red polypore</name>
    <name type="synonym">Trametes cinnabarina</name>
    <dbReference type="NCBI Taxonomy" id="5643"/>
    <lineage>
        <taxon>Eukaryota</taxon>
        <taxon>Fungi</taxon>
        <taxon>Dikarya</taxon>
        <taxon>Basidiomycota</taxon>
        <taxon>Agaricomycotina</taxon>
        <taxon>Agaricomycetes</taxon>
        <taxon>Polyporales</taxon>
        <taxon>Polyporaceae</taxon>
        <taxon>Trametes</taxon>
    </lineage>
</organism>
<reference evidence="2" key="1">
    <citation type="submission" date="2014-01" db="EMBL/GenBank/DDBJ databases">
        <title>The genome of the white-rot fungus Pycnoporus cinnabarinus: a basidiomycete model with a versatile arsenal for lignocellulosic biomass breakdown.</title>
        <authorList>
            <person name="Levasseur A."/>
            <person name="Lomascolo A."/>
            <person name="Ruiz-Duenas F.J."/>
            <person name="Uzan E."/>
            <person name="Piumi F."/>
            <person name="Kues U."/>
            <person name="Ram A.F.J."/>
            <person name="Murat C."/>
            <person name="Haon M."/>
            <person name="Benoit I."/>
            <person name="Arfi Y."/>
            <person name="Chevret D."/>
            <person name="Drula E."/>
            <person name="Kwon M.J."/>
            <person name="Gouret P."/>
            <person name="Lesage-Meessen L."/>
            <person name="Lombard V."/>
            <person name="Mariette J."/>
            <person name="Noirot C."/>
            <person name="Park J."/>
            <person name="Patyshakuliyeva A."/>
            <person name="Wieneger R.A.B."/>
            <person name="Wosten H.A.B."/>
            <person name="Martin F."/>
            <person name="Coutinho P.M."/>
            <person name="de Vries R."/>
            <person name="Martinez A.T."/>
            <person name="Klopp C."/>
            <person name="Pontarotti P."/>
            <person name="Henrissat B."/>
            <person name="Record E."/>
        </authorList>
    </citation>
    <scope>NUCLEOTIDE SEQUENCE [LARGE SCALE GENOMIC DNA]</scope>
    <source>
        <strain evidence="2">BRFM137</strain>
    </source>
</reference>
<dbReference type="HOGENOM" id="CLU_014826_0_0_1"/>
<feature type="transmembrane region" description="Helical" evidence="1">
    <location>
        <begin position="34"/>
        <end position="53"/>
    </location>
</feature>
<keyword evidence="1" id="KW-1133">Transmembrane helix</keyword>
<dbReference type="Proteomes" id="UP000029665">
    <property type="component" value="Unassembled WGS sequence"/>
</dbReference>
<dbReference type="EMBL" id="CCBP010000218">
    <property type="protein sequence ID" value="CDO74834.1"/>
    <property type="molecule type" value="Genomic_DNA"/>
</dbReference>
<keyword evidence="3" id="KW-1185">Reference proteome</keyword>
<dbReference type="OrthoDB" id="2559662at2759"/>
<sequence>MPYTLPTALRYSEKAHEHVYKPRSHRLRFMARRYLVLALTALVLLVLLGRLFWHPEQWFAPQPFPDIDPTPLPPPPEIPAALPPLYERYHQAELTLPQHGWQQPRPREHEKFLFVAGCGWGNAMQELVLNAYMAYKSNRSYANSARPVVGPSSSPSIFSFVFANYTWNDNGSPYSDYNGKKIPSLIPYSALIRGPIVGGPYPPGDRAPLSVHRDYFDHVCPQKTTFIREDVSEIIHYKNSAKEIVDGWHDKLAAVAEPCVQTAPNSGQIFNFEVFGDPQAMLDIWPELAASPILTHFGWSPLVELAFDTNRDLFFPADAPGTYLTDRPFTTNADRYGMIPGLMAIHVRRGDFEGHCAHLATFSSQYNAFNSFTDMVTDAFVPPAPAPAGPAEAHQDERWETYREHCYPSIEQIVRRVRAVRATRAARGLKKLYVMTNGDTHFVAELRAALWRDQDWEGIASSRDLVLGWEQKYVAQAVDMLIGQRAQILIGNGVGHVAAACVAFG</sequence>
<dbReference type="OMA" id="AMLDIWP"/>
<name>A0A060SRL7_PYCCI</name>
<keyword evidence="1" id="KW-0472">Membrane</keyword>
<evidence type="ECO:0000313" key="3">
    <source>
        <dbReference type="Proteomes" id="UP000029665"/>
    </source>
</evidence>
<accession>A0A060SRL7</accession>
<dbReference type="AlphaFoldDB" id="A0A060SRL7"/>
<evidence type="ECO:0000313" key="2">
    <source>
        <dbReference type="EMBL" id="CDO74834.1"/>
    </source>
</evidence>
<keyword evidence="1" id="KW-0812">Transmembrane</keyword>
<comment type="caution">
    <text evidence="2">The sequence shown here is derived from an EMBL/GenBank/DDBJ whole genome shotgun (WGS) entry which is preliminary data.</text>
</comment>